<keyword evidence="3" id="KW-1185">Reference proteome</keyword>
<feature type="chain" id="PRO_5046591967" evidence="1">
    <location>
        <begin position="31"/>
        <end position="154"/>
    </location>
</feature>
<keyword evidence="1" id="KW-0732">Signal</keyword>
<evidence type="ECO:0000313" key="3">
    <source>
        <dbReference type="Proteomes" id="UP001484239"/>
    </source>
</evidence>
<dbReference type="PROSITE" id="PS51318">
    <property type="entry name" value="TAT"/>
    <property type="match status" value="1"/>
</dbReference>
<name>A0ABU9EBX6_9BACT</name>
<dbReference type="Pfam" id="PF13798">
    <property type="entry name" value="PCYCGC"/>
    <property type="match status" value="1"/>
</dbReference>
<comment type="caution">
    <text evidence="2">The sequence shown here is derived from an EMBL/GenBank/DDBJ whole genome shotgun (WGS) entry which is preliminary data.</text>
</comment>
<protein>
    <submittedName>
        <fullName evidence="2">PCYCGC motif-containing (Lipo)protein</fullName>
    </submittedName>
</protein>
<dbReference type="RefSeq" id="WP_405274504.1">
    <property type="nucleotide sequence ID" value="NZ_JBBHLI010000010.1"/>
</dbReference>
<evidence type="ECO:0000256" key="1">
    <source>
        <dbReference type="SAM" id="SignalP"/>
    </source>
</evidence>
<evidence type="ECO:0000313" key="2">
    <source>
        <dbReference type="EMBL" id="MEK9502241.1"/>
    </source>
</evidence>
<dbReference type="Proteomes" id="UP001484239">
    <property type="component" value="Unassembled WGS sequence"/>
</dbReference>
<feature type="signal peptide" evidence="1">
    <location>
        <begin position="1"/>
        <end position="30"/>
    </location>
</feature>
<accession>A0ABU9EBX6</accession>
<organism evidence="2 3">
    <name type="scientific">Gaopeijia maritima</name>
    <dbReference type="NCBI Taxonomy" id="3119007"/>
    <lineage>
        <taxon>Bacteria</taxon>
        <taxon>Pseudomonadati</taxon>
        <taxon>Gemmatimonadota</taxon>
        <taxon>Longimicrobiia</taxon>
        <taxon>Gaopeijiales</taxon>
        <taxon>Gaopeijiaceae</taxon>
        <taxon>Gaopeijia</taxon>
    </lineage>
</organism>
<proteinExistence type="predicted"/>
<reference evidence="2 3" key="1">
    <citation type="submission" date="2024-02" db="EMBL/GenBank/DDBJ databases">
        <title>A novel Gemmatimonadota bacterium.</title>
        <authorList>
            <person name="Du Z.-J."/>
            <person name="Ye Y.-Q."/>
        </authorList>
    </citation>
    <scope>NUCLEOTIDE SEQUENCE [LARGE SCALE GENOMIC DNA]</scope>
    <source>
        <strain evidence="2 3">DH-20</strain>
    </source>
</reference>
<sequence>MISRRSLVRLLSTAPAALLAIGLRPRSAPAASARLPHPEPREGITGDDVISAEQLRSEGHPDEVIALYDGIRAMPEVADGLACYCGCELMGNRSLLTCYHPTGMARGCAICQGEARIAINRHAEGQSLEQIRRAIDARYAGAPAEGAHHHGAHR</sequence>
<gene>
    <name evidence="2" type="ORF">WI372_14705</name>
</gene>
<dbReference type="InterPro" id="IPR025673">
    <property type="entry name" value="PCYCGC"/>
</dbReference>
<dbReference type="EMBL" id="JBBHLI010000010">
    <property type="protein sequence ID" value="MEK9502241.1"/>
    <property type="molecule type" value="Genomic_DNA"/>
</dbReference>
<dbReference type="InterPro" id="IPR006311">
    <property type="entry name" value="TAT_signal"/>
</dbReference>